<dbReference type="PANTHER" id="PTHR11851:SF49">
    <property type="entry name" value="MITOCHONDRIAL-PROCESSING PEPTIDASE SUBUNIT ALPHA"/>
    <property type="match status" value="1"/>
</dbReference>
<proteinExistence type="inferred from homology"/>
<keyword evidence="3" id="KW-1133">Transmembrane helix</keyword>
<organism evidence="6">
    <name type="scientific">uncultured Alphaproteobacteria bacterium</name>
    <dbReference type="NCBI Taxonomy" id="91750"/>
    <lineage>
        <taxon>Bacteria</taxon>
        <taxon>Pseudomonadati</taxon>
        <taxon>Pseudomonadota</taxon>
        <taxon>Alphaproteobacteria</taxon>
        <taxon>environmental samples</taxon>
    </lineage>
</organism>
<dbReference type="InterPro" id="IPR011765">
    <property type="entry name" value="Pept_M16_N"/>
</dbReference>
<dbReference type="InterPro" id="IPR007863">
    <property type="entry name" value="Peptidase_M16_C"/>
</dbReference>
<keyword evidence="6" id="KW-0378">Hydrolase</keyword>
<evidence type="ECO:0000259" key="4">
    <source>
        <dbReference type="Pfam" id="PF00675"/>
    </source>
</evidence>
<evidence type="ECO:0000313" key="6">
    <source>
        <dbReference type="EMBL" id="QIM10733.1"/>
    </source>
</evidence>
<dbReference type="GO" id="GO:0004222">
    <property type="term" value="F:metalloendopeptidase activity"/>
    <property type="evidence" value="ECO:0007669"/>
    <property type="project" value="UniProtKB-EC"/>
</dbReference>
<keyword evidence="3" id="KW-0472">Membrane</keyword>
<dbReference type="Pfam" id="PF05193">
    <property type="entry name" value="Peptidase_M16_C"/>
    <property type="match status" value="1"/>
</dbReference>
<name>A0A6G8F3A2_9PROT</name>
<keyword evidence="2" id="KW-0645">Protease</keyword>
<dbReference type="EC" id="3.4.24.64" evidence="6"/>
<dbReference type="InterPro" id="IPR050361">
    <property type="entry name" value="MPP/UQCRC_Complex"/>
</dbReference>
<evidence type="ECO:0000256" key="1">
    <source>
        <dbReference type="ARBA" id="ARBA00007261"/>
    </source>
</evidence>
<protein>
    <submittedName>
        <fullName evidence="6">Peptidase M16</fullName>
        <ecNumber evidence="6">3.4.24.64</ecNumber>
    </submittedName>
</protein>
<dbReference type="EMBL" id="MN990732">
    <property type="protein sequence ID" value="QIM10733.1"/>
    <property type="molecule type" value="Genomic_DNA"/>
</dbReference>
<comment type="similarity">
    <text evidence="1">Belongs to the peptidase M16 family.</text>
</comment>
<evidence type="ECO:0000256" key="3">
    <source>
        <dbReference type="SAM" id="Phobius"/>
    </source>
</evidence>
<reference evidence="6" key="1">
    <citation type="journal article" date="2020" name="J. ISSAAS">
        <title>Lactobacilli and other gastrointestinal microbiota of Peromyscus leucopus, reservoir host for agents of Lyme disease and other zoonoses in North America.</title>
        <authorList>
            <person name="Milovic A."/>
            <person name="Bassam K."/>
            <person name="Shao H."/>
            <person name="Chatzistamou I."/>
            <person name="Tufts D.M."/>
            <person name="Diuk-Wasser M."/>
            <person name="Barbour A.G."/>
        </authorList>
    </citation>
    <scope>NUCLEOTIDE SEQUENCE</scope>
    <source>
        <strain evidence="6">LL90</strain>
    </source>
</reference>
<dbReference type="PANTHER" id="PTHR11851">
    <property type="entry name" value="METALLOPROTEASE"/>
    <property type="match status" value="1"/>
</dbReference>
<gene>
    <name evidence="6" type="ORF">PlAlph_6250</name>
</gene>
<dbReference type="GO" id="GO:0046872">
    <property type="term" value="F:metal ion binding"/>
    <property type="evidence" value="ECO:0007669"/>
    <property type="project" value="InterPro"/>
</dbReference>
<sequence length="469" mass="53310">MSRRPYYARKPRRWPLWLAAAAAMWGAWIYFFSFNPQKIIEKSDLKQRTFDAKVEEITAPQSGIKAYLMTERSNPIVSISFIFADSGSAYDPAGKKGLAGLTAQMMSEGAGNLDRKQYKDELENYAISIEYDAGKDDFSGKLLTIKDNLAQAKKLLALTLYEPRFEKEDLERMQKQTQQAIDHLLEKPSGRLTEFAGKAVFQNHPYADGALDVRKDIKNISDDNMRGFIKKRLTKENLHIGIAGDISKEEAEALVDEVFGRLEEKNVQPVLEKPQTDFSFRQEFVEEDDLPQVLTTIAAPAVPRLSKDFYPLYIANYVLGEAGLNSRLNQAAREKEGLTYGAYTGMRLLQRSPQLVGGFSTTPQNFFRMKDIFVEQWGKMGAEGITAQELQAAKNYLQSSYNLRFADIGTLSAILAHMQRERLGTDFLQKRNQYIEDVTLERVNDVARKYFSPNRLLIISLGNTKQERN</sequence>
<dbReference type="SUPFAM" id="SSF63411">
    <property type="entry name" value="LuxS/MPP-like metallohydrolase"/>
    <property type="match status" value="2"/>
</dbReference>
<evidence type="ECO:0000259" key="5">
    <source>
        <dbReference type="Pfam" id="PF05193"/>
    </source>
</evidence>
<dbReference type="Gene3D" id="3.30.830.10">
    <property type="entry name" value="Metalloenzyme, LuxS/M16 peptidase-like"/>
    <property type="match status" value="2"/>
</dbReference>
<feature type="transmembrane region" description="Helical" evidence="3">
    <location>
        <begin position="14"/>
        <end position="33"/>
    </location>
</feature>
<accession>A0A6G8F3A2</accession>
<keyword evidence="3" id="KW-0812">Transmembrane</keyword>
<keyword evidence="2" id="KW-0482">Metalloprotease</keyword>
<feature type="domain" description="Peptidase M16 C-terminal" evidence="5">
    <location>
        <begin position="220"/>
        <end position="396"/>
    </location>
</feature>
<dbReference type="Pfam" id="PF00675">
    <property type="entry name" value="Peptidase_M16"/>
    <property type="match status" value="1"/>
</dbReference>
<evidence type="ECO:0000256" key="2">
    <source>
        <dbReference type="ARBA" id="ARBA00023049"/>
    </source>
</evidence>
<dbReference type="InterPro" id="IPR011249">
    <property type="entry name" value="Metalloenz_LuxS/M16"/>
</dbReference>
<dbReference type="AlphaFoldDB" id="A0A6G8F3A2"/>
<feature type="domain" description="Peptidase M16 N-terminal" evidence="4">
    <location>
        <begin position="80"/>
        <end position="207"/>
    </location>
</feature>